<proteinExistence type="predicted"/>
<dbReference type="eggNOG" id="COG3748">
    <property type="taxonomic scope" value="Bacteria"/>
</dbReference>
<evidence type="ECO:0000259" key="2">
    <source>
        <dbReference type="Pfam" id="PF06181"/>
    </source>
</evidence>
<gene>
    <name evidence="3" type="ORF">ADIMK_3971</name>
</gene>
<reference evidence="3 4" key="1">
    <citation type="submission" date="2014-04" db="EMBL/GenBank/DDBJ databases">
        <title>Marinobacterium kochiensis sp. nov., isolated from sediment sample collected from Kochi backwaters in Kerala, India.</title>
        <authorList>
            <person name="Singh A."/>
            <person name="Pinnaka A.K."/>
        </authorList>
    </citation>
    <scope>NUCLEOTIDE SEQUENCE [LARGE SCALE GENOMIC DNA]</scope>
    <source>
        <strain evidence="3 4">AK27</strain>
    </source>
</reference>
<sequence length="404" mass="44834">MDAQLIAYLTDWLNLLLRFLHVVTAIAWIGASFYFVWLDNSLEEPPKWKQDKGIKGDLWSIHGGGFYEIAKYRLAPESMPKHLHWFKWEAYSTWITGALLLTLLYYVGANSYLIDPSKADLTQWQAIAIGVGTLVGGFAIYEAAVRSPLVNNGRLFGGVMLALITLIAWGLSQLVGDRAAYIHVGALIGTCMAGNVLLGIMPAQRGLVDAVKRGVEPDPKPALMAKLRSTHNNYATLPVLFIMLSNHYPMTYGHQYGWLILGAMALIGAWARHFFNLRHQGIIRPWVLISAFIAFCVLVVIVRPAPIQRTAVERGGLSDQQVVKLVQARCTACHSATPSDDVFTVAPSGVVFDSAEQIRRMMDRIEARAVLTHDMPFMNKTGMTDEERALLGDWIAQQRSKNAG</sequence>
<feature type="transmembrane region" description="Helical" evidence="1">
    <location>
        <begin position="88"/>
        <end position="109"/>
    </location>
</feature>
<feature type="domain" description="Urate oxidase N-terminal" evidence="2">
    <location>
        <begin position="7"/>
        <end position="301"/>
    </location>
</feature>
<dbReference type="Pfam" id="PF06181">
    <property type="entry name" value="Urate_ox_N"/>
    <property type="match status" value="1"/>
</dbReference>
<dbReference type="STRING" id="1232683.ADIMK_3971"/>
<evidence type="ECO:0000313" key="4">
    <source>
        <dbReference type="Proteomes" id="UP000028252"/>
    </source>
</evidence>
<dbReference type="InterPro" id="IPR010389">
    <property type="entry name" value="Urate_ox_N"/>
</dbReference>
<feature type="transmembrane region" description="Helical" evidence="1">
    <location>
        <begin position="15"/>
        <end position="37"/>
    </location>
</feature>
<protein>
    <submittedName>
        <fullName evidence="3">Membrane protein related to purine degradation</fullName>
    </submittedName>
</protein>
<evidence type="ECO:0000256" key="1">
    <source>
        <dbReference type="SAM" id="Phobius"/>
    </source>
</evidence>
<dbReference type="RefSeq" id="WP_036191902.1">
    <property type="nucleotide sequence ID" value="NZ_JMQN01000059.1"/>
</dbReference>
<dbReference type="GO" id="GO:0020037">
    <property type="term" value="F:heme binding"/>
    <property type="evidence" value="ECO:0007669"/>
    <property type="project" value="InterPro"/>
</dbReference>
<dbReference type="SUPFAM" id="SSF46626">
    <property type="entry name" value="Cytochrome c"/>
    <property type="match status" value="1"/>
</dbReference>
<organism evidence="3 4">
    <name type="scientific">Marinobacterium lacunae</name>
    <dbReference type="NCBI Taxonomy" id="1232683"/>
    <lineage>
        <taxon>Bacteria</taxon>
        <taxon>Pseudomonadati</taxon>
        <taxon>Pseudomonadota</taxon>
        <taxon>Gammaproteobacteria</taxon>
        <taxon>Oceanospirillales</taxon>
        <taxon>Oceanospirillaceae</taxon>
        <taxon>Marinobacterium</taxon>
    </lineage>
</organism>
<feature type="transmembrane region" description="Helical" evidence="1">
    <location>
        <begin position="155"/>
        <end position="175"/>
    </location>
</feature>
<feature type="transmembrane region" description="Helical" evidence="1">
    <location>
        <begin position="121"/>
        <end position="143"/>
    </location>
</feature>
<feature type="transmembrane region" description="Helical" evidence="1">
    <location>
        <begin position="181"/>
        <end position="203"/>
    </location>
</feature>
<name>A0A081FTG9_9GAMM</name>
<dbReference type="GO" id="GO:0009055">
    <property type="term" value="F:electron transfer activity"/>
    <property type="evidence" value="ECO:0007669"/>
    <property type="project" value="InterPro"/>
</dbReference>
<accession>A0A081FTG9</accession>
<dbReference type="AlphaFoldDB" id="A0A081FTG9"/>
<keyword evidence="1" id="KW-1133">Transmembrane helix</keyword>
<dbReference type="PATRIC" id="fig|1232683.4.peg.3907"/>
<evidence type="ECO:0000313" key="3">
    <source>
        <dbReference type="EMBL" id="KEA61824.1"/>
    </source>
</evidence>
<dbReference type="EMBL" id="JMQN01000059">
    <property type="protein sequence ID" value="KEA61824.1"/>
    <property type="molecule type" value="Genomic_DNA"/>
</dbReference>
<keyword evidence="1" id="KW-0472">Membrane</keyword>
<keyword evidence="4" id="KW-1185">Reference proteome</keyword>
<feature type="transmembrane region" description="Helical" evidence="1">
    <location>
        <begin position="282"/>
        <end position="302"/>
    </location>
</feature>
<keyword evidence="1" id="KW-0812">Transmembrane</keyword>
<comment type="caution">
    <text evidence="3">The sequence shown here is derived from an EMBL/GenBank/DDBJ whole genome shotgun (WGS) entry which is preliminary data.</text>
</comment>
<dbReference type="Proteomes" id="UP000028252">
    <property type="component" value="Unassembled WGS sequence"/>
</dbReference>
<feature type="transmembrane region" description="Helical" evidence="1">
    <location>
        <begin position="256"/>
        <end position="275"/>
    </location>
</feature>
<dbReference type="InterPro" id="IPR036909">
    <property type="entry name" value="Cyt_c-like_dom_sf"/>
</dbReference>